<comment type="caution">
    <text evidence="2">The sequence shown here is derived from an EMBL/GenBank/DDBJ whole genome shotgun (WGS) entry which is preliminary data.</text>
</comment>
<name>A0ABN7RWA8_THEXY</name>
<dbReference type="EC" id="2.7.1.2" evidence="2"/>
<reference evidence="2 3" key="1">
    <citation type="submission" date="2021-04" db="EMBL/GenBank/DDBJ databases">
        <authorList>
            <person name="Rakotoarivonina H."/>
        </authorList>
    </citation>
    <scope>NUCLEOTIDE SEQUENCE [LARGE SCALE GENOMIC DNA]</scope>
    <source>
        <strain evidence="2 3">XE</strain>
    </source>
</reference>
<evidence type="ECO:0000313" key="3">
    <source>
        <dbReference type="Proteomes" id="UP000681526"/>
    </source>
</evidence>
<keyword evidence="3" id="KW-1185">Reference proteome</keyword>
<dbReference type="InterPro" id="IPR000600">
    <property type="entry name" value="ROK"/>
</dbReference>
<accession>A0ABN7RWA8</accession>
<evidence type="ECO:0000313" key="2">
    <source>
        <dbReference type="EMBL" id="CAG5084662.1"/>
    </source>
</evidence>
<dbReference type="Gene3D" id="3.30.420.40">
    <property type="match status" value="2"/>
</dbReference>
<dbReference type="Pfam" id="PF00480">
    <property type="entry name" value="ROK"/>
    <property type="match status" value="1"/>
</dbReference>
<dbReference type="PANTHER" id="PTHR18964">
    <property type="entry name" value="ROK (REPRESSOR, ORF, KINASE) FAMILY"/>
    <property type="match status" value="1"/>
</dbReference>
<dbReference type="PANTHER" id="PTHR18964:SF149">
    <property type="entry name" value="BIFUNCTIONAL UDP-N-ACETYLGLUCOSAMINE 2-EPIMERASE_N-ACETYLMANNOSAMINE KINASE"/>
    <property type="match status" value="1"/>
</dbReference>
<sequence length="347" mass="36074">MSKECVLMADEAESVFVGIDVGGTNTGAGMVDAEGRLLATVKKRTETSDGDALVRQLAEMVRELLTIRSAKAAFPSSPETGALRAVGVGIPGFLDARRGVVRHAANLPLRDFPLADRLGALLGAPVILDNDVRMYAYGESAVGAAAGYDDALVVTVGTGLAAAVVHRGRLLTGGDLAGEIGHVKVDGNEYACGCGMSGCLETLVSAGGIVRQAKELMRWKPSVLGEWFPERPKAERLQVERTMTAEDVAKAADLGDAVAAEVFERTGRALGSTLAACAALLGTDVMVIGGGVSRAGERLLSPVRRALSERLHPLHSERLKVTAARWTDEAGVIGSALAAKARGGHTV</sequence>
<proteinExistence type="inferred from homology"/>
<keyword evidence="2" id="KW-0808">Transferase</keyword>
<dbReference type="EMBL" id="CAJRAY010000038">
    <property type="protein sequence ID" value="CAG5084662.1"/>
    <property type="molecule type" value="Genomic_DNA"/>
</dbReference>
<dbReference type="SUPFAM" id="SSF53067">
    <property type="entry name" value="Actin-like ATPase domain"/>
    <property type="match status" value="1"/>
</dbReference>
<dbReference type="Proteomes" id="UP000681526">
    <property type="component" value="Unassembled WGS sequence"/>
</dbReference>
<protein>
    <submittedName>
        <fullName evidence="2">Glucokinase glcK1</fullName>
        <ecNumber evidence="2">2.7.1.2</ecNumber>
    </submittedName>
</protein>
<gene>
    <name evidence="2" type="primary">txxe 1077-glcK1</name>
    <name evidence="2" type="ORF">TXXE_08005</name>
</gene>
<organism evidence="2 3">
    <name type="scientific">Thermobacillus xylanilyticus</name>
    <dbReference type="NCBI Taxonomy" id="76633"/>
    <lineage>
        <taxon>Bacteria</taxon>
        <taxon>Bacillati</taxon>
        <taxon>Bacillota</taxon>
        <taxon>Bacilli</taxon>
        <taxon>Bacillales</taxon>
        <taxon>Paenibacillaceae</taxon>
        <taxon>Thermobacillus</taxon>
    </lineage>
</organism>
<dbReference type="InterPro" id="IPR043129">
    <property type="entry name" value="ATPase_NBD"/>
</dbReference>
<evidence type="ECO:0000256" key="1">
    <source>
        <dbReference type="ARBA" id="ARBA00006479"/>
    </source>
</evidence>
<dbReference type="GO" id="GO:0004340">
    <property type="term" value="F:glucokinase activity"/>
    <property type="evidence" value="ECO:0007669"/>
    <property type="project" value="UniProtKB-EC"/>
</dbReference>
<comment type="similarity">
    <text evidence="1">Belongs to the ROK (NagC/XylR) family.</text>
</comment>